<dbReference type="GO" id="GO:0003677">
    <property type="term" value="F:DNA binding"/>
    <property type="evidence" value="ECO:0007669"/>
    <property type="project" value="InterPro"/>
</dbReference>
<keyword evidence="3" id="KW-0539">Nucleus</keyword>
<dbReference type="AlphaFoldDB" id="D8Q3M6"/>
<organism evidence="7">
    <name type="scientific">Schizophyllum commune (strain H4-8 / FGSC 9210)</name>
    <name type="common">Split gill fungus</name>
    <dbReference type="NCBI Taxonomy" id="578458"/>
    <lineage>
        <taxon>Eukaryota</taxon>
        <taxon>Fungi</taxon>
        <taxon>Dikarya</taxon>
        <taxon>Basidiomycota</taxon>
        <taxon>Agaricomycotina</taxon>
        <taxon>Agaricomycetes</taxon>
        <taxon>Agaricomycetidae</taxon>
        <taxon>Agaricales</taxon>
        <taxon>Schizophyllaceae</taxon>
        <taxon>Schizophyllum</taxon>
    </lineage>
</organism>
<dbReference type="PROSITE" id="PS50048">
    <property type="entry name" value="ZN2_CY6_FUNGAL_2"/>
    <property type="match status" value="1"/>
</dbReference>
<feature type="domain" description="Zn(2)-C6 fungal-type" evidence="4">
    <location>
        <begin position="13"/>
        <end position="42"/>
    </location>
</feature>
<dbReference type="InParanoid" id="D8Q3M6"/>
<dbReference type="Gene3D" id="4.10.240.10">
    <property type="entry name" value="Zn(2)-C6 fungal-type DNA-binding domain"/>
    <property type="match status" value="1"/>
</dbReference>
<dbReference type="GO" id="GO:0006351">
    <property type="term" value="P:DNA-templated transcription"/>
    <property type="evidence" value="ECO:0007669"/>
    <property type="project" value="InterPro"/>
</dbReference>
<dbReference type="CDD" id="cd00067">
    <property type="entry name" value="GAL4"/>
    <property type="match status" value="1"/>
</dbReference>
<feature type="domain" description="4Fe-4S ferredoxin-type" evidence="5">
    <location>
        <begin position="20"/>
        <end position="52"/>
    </location>
</feature>
<dbReference type="InterPro" id="IPR050613">
    <property type="entry name" value="Sec_Metabolite_Reg"/>
</dbReference>
<dbReference type="PROSITE" id="PS00463">
    <property type="entry name" value="ZN2_CY6_FUNGAL_1"/>
    <property type="match status" value="1"/>
</dbReference>
<dbReference type="HOGENOM" id="CLU_007340_4_1_1"/>
<dbReference type="PANTHER" id="PTHR31001:SF56">
    <property type="entry name" value="ZN(2)-C6 FUNGAL-TYPE DOMAIN-CONTAINING PROTEIN"/>
    <property type="match status" value="1"/>
</dbReference>
<dbReference type="CDD" id="cd12148">
    <property type="entry name" value="fungal_TF_MHR"/>
    <property type="match status" value="1"/>
</dbReference>
<evidence type="ECO:0000259" key="4">
    <source>
        <dbReference type="PROSITE" id="PS50048"/>
    </source>
</evidence>
<dbReference type="Proteomes" id="UP000007431">
    <property type="component" value="Unassembled WGS sequence"/>
</dbReference>
<evidence type="ECO:0000256" key="1">
    <source>
        <dbReference type="ARBA" id="ARBA00004123"/>
    </source>
</evidence>
<keyword evidence="7" id="KW-1185">Reference proteome</keyword>
<dbReference type="InterPro" id="IPR036864">
    <property type="entry name" value="Zn2-C6_fun-type_DNA-bd_sf"/>
</dbReference>
<proteinExistence type="predicted"/>
<dbReference type="OrthoDB" id="424974at2759"/>
<dbReference type="InterPro" id="IPR001138">
    <property type="entry name" value="Zn2Cys6_DnaBD"/>
</dbReference>
<dbReference type="InterPro" id="IPR017896">
    <property type="entry name" value="4Fe4S_Fe-S-bd"/>
</dbReference>
<dbReference type="SMART" id="SM00066">
    <property type="entry name" value="GAL4"/>
    <property type="match status" value="1"/>
</dbReference>
<dbReference type="RefSeq" id="XP_003033240.1">
    <property type="nucleotide sequence ID" value="XM_003033194.1"/>
</dbReference>
<dbReference type="GO" id="GO:0008270">
    <property type="term" value="F:zinc ion binding"/>
    <property type="evidence" value="ECO:0007669"/>
    <property type="project" value="InterPro"/>
</dbReference>
<name>D8Q3M6_SCHCM</name>
<protein>
    <recommendedName>
        <fullName evidence="8">Zn(2)-C6 fungal-type domain-containing protein</fullName>
    </recommendedName>
</protein>
<dbReference type="PANTHER" id="PTHR31001">
    <property type="entry name" value="UNCHARACTERIZED TRANSCRIPTIONAL REGULATORY PROTEIN"/>
    <property type="match status" value="1"/>
</dbReference>
<dbReference type="GO" id="GO:0005634">
    <property type="term" value="C:nucleus"/>
    <property type="evidence" value="ECO:0007669"/>
    <property type="project" value="UniProtKB-SubCell"/>
</dbReference>
<dbReference type="EMBL" id="GL377305">
    <property type="protein sequence ID" value="EFI98337.1"/>
    <property type="molecule type" value="Genomic_DNA"/>
</dbReference>
<evidence type="ECO:0000313" key="7">
    <source>
        <dbReference type="Proteomes" id="UP000007431"/>
    </source>
</evidence>
<gene>
    <name evidence="6" type="ORF">SCHCODRAFT_67234</name>
</gene>
<dbReference type="GeneID" id="9595339"/>
<dbReference type="OMA" id="CNEETFH"/>
<dbReference type="PROSITE" id="PS51379">
    <property type="entry name" value="4FE4S_FER_2"/>
    <property type="match status" value="1"/>
</dbReference>
<evidence type="ECO:0000313" key="6">
    <source>
        <dbReference type="EMBL" id="EFI98337.1"/>
    </source>
</evidence>
<dbReference type="Pfam" id="PF04082">
    <property type="entry name" value="Fungal_trans"/>
    <property type="match status" value="1"/>
</dbReference>
<dbReference type="KEGG" id="scm:SCHCO_02495664"/>
<sequence length="840" mass="92404">MPKRRRKGAARLSCAECRRLKLRCDRAVPCSSCVKRGCSAICPDGSLTTGQGNRFVLASTQELHEKISELANRVRSLEDALRADHAQLTSEPHPLLNDDLLKIKAPLQREVPTFRSPPSNQTKDEEGGPEVVDAFGSLSISLSGRTKYFGHSANSWYFLQNETSGDCADSENDDPLTLLQEILPAQILNRAASFPIAEIPPSIELQPIQLRDLLWYLPAVEQASQLRAIYYRHAAWMYNPVSSDAIDEIFRTLYDPSVAHLTTHDPVVSHGLSILFMILAIGSLMDTSHSPYNLEAEKYHQLARAALFQHAFIREPTVNAVQALFLMTFYLFLSDRHGTDAGARWAIMGIATKVAQSVHRDSARLKLIDTAEVQRRRELFWELYTYDSWQCLTFGRPPSFSLAHVDCKMPFPGSTDDENSYHAWKHAFTSECMNLLHDQAFSAKTPSYATVLQLDRKMRAFPVPPVLQVAGFGSSDPRANSYPETVMLMLQRHVVLAIREANLLYLHRSFFARAINDHPKDPLGSPYGTSVIAAYRSAGSLVALMRNLHTQLKDPSERIWFLWTHMFSCSIVLGSIVTRCPSLSLAPSALVQLDSACELFAKAAHGFRAAKVLDIMLRLQQKAHTSLEQWRRGLALQREPGAAGEEDELTVLGGQTRLVKKEPISPTIIDRSPHSHNPVVPLPLSPAAEARLGPGVLDYLTSFGHQNGGGHPHGQHHHQSFSEAVDMSPLSAPGYPSLMPPSAYGGGEGAYGSMQDSNGMMGNGHGMQHQQQNGTFGPGFPQYFPVFDYGSGEAGGAHGMAGVDGGLGMDEGMGVDGRRGSTGSPEAMTWNDFVNVVAMN</sequence>
<evidence type="ECO:0000256" key="2">
    <source>
        <dbReference type="ARBA" id="ARBA00022723"/>
    </source>
</evidence>
<dbReference type="VEuPathDB" id="FungiDB:SCHCODRAFT_02495664"/>
<dbReference type="SUPFAM" id="SSF57701">
    <property type="entry name" value="Zn2/Cys6 DNA-binding domain"/>
    <property type="match status" value="1"/>
</dbReference>
<dbReference type="SMART" id="SM00906">
    <property type="entry name" value="Fungal_trans"/>
    <property type="match status" value="2"/>
</dbReference>
<dbReference type="GO" id="GO:0000981">
    <property type="term" value="F:DNA-binding transcription factor activity, RNA polymerase II-specific"/>
    <property type="evidence" value="ECO:0007669"/>
    <property type="project" value="InterPro"/>
</dbReference>
<reference evidence="6 7" key="1">
    <citation type="journal article" date="2010" name="Nat. Biotechnol.">
        <title>Genome sequence of the model mushroom Schizophyllum commune.</title>
        <authorList>
            <person name="Ohm R.A."/>
            <person name="de Jong J.F."/>
            <person name="Lugones L.G."/>
            <person name="Aerts A."/>
            <person name="Kothe E."/>
            <person name="Stajich J.E."/>
            <person name="de Vries R.P."/>
            <person name="Record E."/>
            <person name="Levasseur A."/>
            <person name="Baker S.E."/>
            <person name="Bartholomew K.A."/>
            <person name="Coutinho P.M."/>
            <person name="Erdmann S."/>
            <person name="Fowler T.J."/>
            <person name="Gathman A.C."/>
            <person name="Lombard V."/>
            <person name="Henrissat B."/>
            <person name="Knabe N."/>
            <person name="Kuees U."/>
            <person name="Lilly W.W."/>
            <person name="Lindquist E."/>
            <person name="Lucas S."/>
            <person name="Magnuson J.K."/>
            <person name="Piumi F."/>
            <person name="Raudaskoski M."/>
            <person name="Salamov A."/>
            <person name="Schmutz J."/>
            <person name="Schwarze F.W.M.R."/>
            <person name="vanKuyk P.A."/>
            <person name="Horton J.S."/>
            <person name="Grigoriev I.V."/>
            <person name="Woesten H.A.B."/>
        </authorList>
    </citation>
    <scope>NUCLEOTIDE SEQUENCE [LARGE SCALE GENOMIC DNA]</scope>
    <source>
        <strain evidence="7">H4-8 / FGSC 9210</strain>
    </source>
</reference>
<dbReference type="eggNOG" id="ENOG502RYE1">
    <property type="taxonomic scope" value="Eukaryota"/>
</dbReference>
<keyword evidence="2" id="KW-0479">Metal-binding</keyword>
<dbReference type="InterPro" id="IPR007219">
    <property type="entry name" value="XnlR_reg_dom"/>
</dbReference>
<accession>D8Q3M6</accession>
<evidence type="ECO:0008006" key="8">
    <source>
        <dbReference type="Google" id="ProtNLM"/>
    </source>
</evidence>
<comment type="subcellular location">
    <subcellularLocation>
        <location evidence="1">Nucleus</location>
    </subcellularLocation>
</comment>
<dbReference type="STRING" id="578458.D8Q3M6"/>
<evidence type="ECO:0000259" key="5">
    <source>
        <dbReference type="PROSITE" id="PS51379"/>
    </source>
</evidence>
<evidence type="ECO:0000256" key="3">
    <source>
        <dbReference type="ARBA" id="ARBA00023242"/>
    </source>
</evidence>